<accession>A0A1G4JP90</accession>
<proteinExistence type="predicted"/>
<dbReference type="GO" id="GO:0042256">
    <property type="term" value="P:cytosolic ribosome assembly"/>
    <property type="evidence" value="ECO:0007669"/>
    <property type="project" value="TreeGrafter"/>
</dbReference>
<dbReference type="STRING" id="1230905.A0A1G4JP90"/>
<dbReference type="Proteomes" id="UP000191024">
    <property type="component" value="Chromosome E"/>
</dbReference>
<protein>
    <submittedName>
        <fullName evidence="1">LAMI_0E10572g1_1</fullName>
    </submittedName>
</protein>
<evidence type="ECO:0000313" key="1">
    <source>
        <dbReference type="EMBL" id="SCU92464.1"/>
    </source>
</evidence>
<name>A0A1G4JP90_9SACH</name>
<dbReference type="InterPro" id="IPR003428">
    <property type="entry name" value="MAM33"/>
</dbReference>
<gene>
    <name evidence="1" type="ORF">LAMI_0E10572G</name>
</gene>
<sequence>MSSRMFTRTLLRVAQIGSQSSHRFARPSTMARYALTGPARSLHVSAARYNQQSERVARVLESEIALETEEAVKALPEAIESFLQKNEFSVVESAGKNITEVTKKTTDGETVRVFFDVAQVANLPYDTAAMESETTPSEEEDFDSMSDNFANVNVVVVKDADQSALSFDLLMNLQEGTFFVDSVTPHTSANAALNESAEAEVARELVYHGPPFSNLDEELQESVEVYLESRGVTEELASFIGSYSEFKENKEYIQWLKKMKTFFSQLTGL</sequence>
<organism evidence="1 2">
    <name type="scientific">Lachancea mirantina</name>
    <dbReference type="NCBI Taxonomy" id="1230905"/>
    <lineage>
        <taxon>Eukaryota</taxon>
        <taxon>Fungi</taxon>
        <taxon>Dikarya</taxon>
        <taxon>Ascomycota</taxon>
        <taxon>Saccharomycotina</taxon>
        <taxon>Saccharomycetes</taxon>
        <taxon>Saccharomycetales</taxon>
        <taxon>Saccharomycetaceae</taxon>
        <taxon>Lachancea</taxon>
    </lineage>
</organism>
<dbReference type="InterPro" id="IPR036561">
    <property type="entry name" value="MAM33_sf"/>
</dbReference>
<dbReference type="AlphaFoldDB" id="A0A1G4JP90"/>
<dbReference type="Gene3D" id="3.10.280.10">
    <property type="entry name" value="Mitochondrial glycoprotein"/>
    <property type="match status" value="1"/>
</dbReference>
<dbReference type="GO" id="GO:0005759">
    <property type="term" value="C:mitochondrial matrix"/>
    <property type="evidence" value="ECO:0007669"/>
    <property type="project" value="InterPro"/>
</dbReference>
<dbReference type="PANTHER" id="PTHR10826:SF1">
    <property type="entry name" value="COMPLEMENT COMPONENT 1 Q SUBCOMPONENT-BINDING PROTEIN, MITOCHONDRIAL"/>
    <property type="match status" value="1"/>
</dbReference>
<dbReference type="Pfam" id="PF02330">
    <property type="entry name" value="MAM33"/>
    <property type="match status" value="1"/>
</dbReference>
<dbReference type="SUPFAM" id="SSF54529">
    <property type="entry name" value="Mitochondrial glycoprotein MAM33-like"/>
    <property type="match status" value="1"/>
</dbReference>
<keyword evidence="2" id="KW-1185">Reference proteome</keyword>
<dbReference type="OrthoDB" id="278212at2759"/>
<reference evidence="1 2" key="1">
    <citation type="submission" date="2016-03" db="EMBL/GenBank/DDBJ databases">
        <authorList>
            <person name="Devillers H."/>
        </authorList>
    </citation>
    <scope>NUCLEOTIDE SEQUENCE [LARGE SCALE GENOMIC DNA]</scope>
    <source>
        <strain evidence="1">CBS 11717</strain>
    </source>
</reference>
<dbReference type="PANTHER" id="PTHR10826">
    <property type="entry name" value="COMPLEMENT COMPONENT 1"/>
    <property type="match status" value="1"/>
</dbReference>
<evidence type="ECO:0000313" key="2">
    <source>
        <dbReference type="Proteomes" id="UP000191024"/>
    </source>
</evidence>
<dbReference type="EMBL" id="LT598465">
    <property type="protein sequence ID" value="SCU92464.1"/>
    <property type="molecule type" value="Genomic_DNA"/>
</dbReference>